<proteinExistence type="inferred from homology"/>
<name>A0AAV6K0Z4_9ERIC</name>
<comment type="caution">
    <text evidence="8">The sequence shown here is derived from an EMBL/GenBank/DDBJ whole genome shotgun (WGS) entry which is preliminary data.</text>
</comment>
<evidence type="ECO:0000256" key="2">
    <source>
        <dbReference type="ARBA" id="ARBA00006574"/>
    </source>
</evidence>
<evidence type="ECO:0000256" key="1">
    <source>
        <dbReference type="ARBA" id="ARBA00004141"/>
    </source>
</evidence>
<keyword evidence="4" id="KW-0611">Plant defense</keyword>
<dbReference type="PANTHER" id="PTHR31942:SF77">
    <property type="entry name" value="MLO-LIKE PROTEIN 14"/>
    <property type="match status" value="1"/>
</dbReference>
<dbReference type="EMBL" id="JACTNZ010000006">
    <property type="protein sequence ID" value="KAG5546090.1"/>
    <property type="molecule type" value="Genomic_DNA"/>
</dbReference>
<organism evidence="8 9">
    <name type="scientific">Rhododendron griersonianum</name>
    <dbReference type="NCBI Taxonomy" id="479676"/>
    <lineage>
        <taxon>Eukaryota</taxon>
        <taxon>Viridiplantae</taxon>
        <taxon>Streptophyta</taxon>
        <taxon>Embryophyta</taxon>
        <taxon>Tracheophyta</taxon>
        <taxon>Spermatophyta</taxon>
        <taxon>Magnoliopsida</taxon>
        <taxon>eudicotyledons</taxon>
        <taxon>Gunneridae</taxon>
        <taxon>Pentapetalae</taxon>
        <taxon>asterids</taxon>
        <taxon>Ericales</taxon>
        <taxon>Ericaceae</taxon>
        <taxon>Ericoideae</taxon>
        <taxon>Rhodoreae</taxon>
        <taxon>Rhododendron</taxon>
    </lineage>
</organism>
<evidence type="ECO:0000256" key="5">
    <source>
        <dbReference type="ARBA" id="ARBA00022989"/>
    </source>
</evidence>
<comment type="similarity">
    <text evidence="2">Belongs to the MLO family.</text>
</comment>
<evidence type="ECO:0000256" key="6">
    <source>
        <dbReference type="ARBA" id="ARBA00023136"/>
    </source>
</evidence>
<keyword evidence="5" id="KW-1133">Transmembrane helix</keyword>
<gene>
    <name evidence="8" type="ORF">RHGRI_018312</name>
</gene>
<dbReference type="Proteomes" id="UP000823749">
    <property type="component" value="Chromosome 6"/>
</dbReference>
<keyword evidence="3" id="KW-0812">Transmembrane</keyword>
<sequence>MKIFDSVMKLQTCFFRQFGNSVVRADYLTLRKAFILNHNLTPKYDFHSYMIRSMEEEFQKIVGVSKQLNARFEFFAVAHYGDLSWLSCSLMSKVWILQ</sequence>
<evidence type="ECO:0000256" key="4">
    <source>
        <dbReference type="ARBA" id="ARBA00022821"/>
    </source>
</evidence>
<dbReference type="GO" id="GO:0016020">
    <property type="term" value="C:membrane"/>
    <property type="evidence" value="ECO:0007669"/>
    <property type="project" value="UniProtKB-SubCell"/>
</dbReference>
<comment type="subcellular location">
    <subcellularLocation>
        <location evidence="1">Membrane</location>
        <topology evidence="1">Multi-pass membrane protein</topology>
    </subcellularLocation>
</comment>
<evidence type="ECO:0000256" key="7">
    <source>
        <dbReference type="ARBA" id="ARBA00023265"/>
    </source>
</evidence>
<dbReference type="PANTHER" id="PTHR31942">
    <property type="entry name" value="MLO-LIKE PROTEIN 1"/>
    <property type="match status" value="1"/>
</dbReference>
<dbReference type="GO" id="GO:0006952">
    <property type="term" value="P:defense response"/>
    <property type="evidence" value="ECO:0007669"/>
    <property type="project" value="UniProtKB-KW"/>
</dbReference>
<protein>
    <submittedName>
        <fullName evidence="8">Uncharacterized protein</fullName>
    </submittedName>
</protein>
<dbReference type="Pfam" id="PF03094">
    <property type="entry name" value="Mlo"/>
    <property type="match status" value="1"/>
</dbReference>
<keyword evidence="7" id="KW-0568">Pathogenesis-related protein</keyword>
<accession>A0AAV6K0Z4</accession>
<evidence type="ECO:0000256" key="3">
    <source>
        <dbReference type="ARBA" id="ARBA00022692"/>
    </source>
</evidence>
<dbReference type="InterPro" id="IPR004326">
    <property type="entry name" value="Mlo"/>
</dbReference>
<evidence type="ECO:0000313" key="8">
    <source>
        <dbReference type="EMBL" id="KAG5546090.1"/>
    </source>
</evidence>
<keyword evidence="9" id="KW-1185">Reference proteome</keyword>
<reference evidence="8 9" key="1">
    <citation type="submission" date="2020-08" db="EMBL/GenBank/DDBJ databases">
        <title>Plant Genome Project.</title>
        <authorList>
            <person name="Zhang R.-G."/>
        </authorList>
    </citation>
    <scope>NUCLEOTIDE SEQUENCE [LARGE SCALE GENOMIC DNA]</scope>
    <source>
        <strain evidence="8">WSP0</strain>
        <tissue evidence="8">Leaf</tissue>
    </source>
</reference>
<keyword evidence="6" id="KW-0472">Membrane</keyword>
<dbReference type="AlphaFoldDB" id="A0AAV6K0Z4"/>
<evidence type="ECO:0000313" key="9">
    <source>
        <dbReference type="Proteomes" id="UP000823749"/>
    </source>
</evidence>